<sequence>MYGMEDSVPGKSISISQTCWRLRRAGVADEVCRRTERSRGNDVAAVVDQSHASGHAHAAHAWRNSGVSGPMGGHNGGHMKHHWRRFITWTKETADAELAELSRRTWHQISSQFLVDALMNTVAKRRAGEIDFGHIKMVVDLCPDSEKNPQVYAEHQPRHMSNAATVFGGMGKLDRADTTRQASGRSRRRLLPAKLRIVLQTLSISAAYLRTVEATLDFGWASRQIGSSRLQVPNASATRPNGSRVNRGQIVRKMRGKSLVDPVRKARALDVISIVEEVQSVREALTEILFSSGFIAELFQSADDFLKSNRFLSKSFASVRSTLKGRTAHRRQS</sequence>
<evidence type="ECO:0000256" key="1">
    <source>
        <dbReference type="SAM" id="MobiDB-lite"/>
    </source>
</evidence>
<proteinExistence type="predicted"/>
<dbReference type="EMBL" id="FNKX01000003">
    <property type="protein sequence ID" value="SDR60001.1"/>
    <property type="molecule type" value="Genomic_DNA"/>
</dbReference>
<evidence type="ECO:0000313" key="3">
    <source>
        <dbReference type="Proteomes" id="UP000199365"/>
    </source>
</evidence>
<protein>
    <submittedName>
        <fullName evidence="2">Uncharacterized protein</fullName>
    </submittedName>
</protein>
<reference evidence="3" key="1">
    <citation type="submission" date="2016-10" db="EMBL/GenBank/DDBJ databases">
        <authorList>
            <person name="Varghese N."/>
            <person name="Submissions S."/>
        </authorList>
    </citation>
    <scope>NUCLEOTIDE SEQUENCE [LARGE SCALE GENOMIC DNA]</scope>
    <source>
        <strain evidence="3">DUS833</strain>
    </source>
</reference>
<dbReference type="STRING" id="157910.SAMN05445850_7068"/>
<organism evidence="2 3">
    <name type="scientific">Paraburkholderia tuberum</name>
    <dbReference type="NCBI Taxonomy" id="157910"/>
    <lineage>
        <taxon>Bacteria</taxon>
        <taxon>Pseudomonadati</taxon>
        <taxon>Pseudomonadota</taxon>
        <taxon>Betaproteobacteria</taxon>
        <taxon>Burkholderiales</taxon>
        <taxon>Burkholderiaceae</taxon>
        <taxon>Paraburkholderia</taxon>
    </lineage>
</organism>
<keyword evidence="3" id="KW-1185">Reference proteome</keyword>
<evidence type="ECO:0000313" key="2">
    <source>
        <dbReference type="EMBL" id="SDR60001.1"/>
    </source>
</evidence>
<dbReference type="Proteomes" id="UP000199365">
    <property type="component" value="Unassembled WGS sequence"/>
</dbReference>
<gene>
    <name evidence="2" type="ORF">SAMN05445850_7068</name>
</gene>
<feature type="region of interest" description="Disordered" evidence="1">
    <location>
        <begin position="54"/>
        <end position="75"/>
    </location>
</feature>
<name>A0A1H1KCE9_9BURK</name>
<accession>A0A1H1KCE9</accession>
<dbReference type="AlphaFoldDB" id="A0A1H1KCE9"/>